<dbReference type="GO" id="GO:0008270">
    <property type="term" value="F:zinc ion binding"/>
    <property type="evidence" value="ECO:0007669"/>
    <property type="project" value="InterPro"/>
</dbReference>
<dbReference type="GO" id="GO:0000435">
    <property type="term" value="P:positive regulation of transcription from RNA polymerase II promoter by galactose"/>
    <property type="evidence" value="ECO:0007669"/>
    <property type="project" value="TreeGrafter"/>
</dbReference>
<dbReference type="InterPro" id="IPR051127">
    <property type="entry name" value="Fungal_SecMet_Regulators"/>
</dbReference>
<reference evidence="7 8" key="1">
    <citation type="submission" date="2014-04" db="EMBL/GenBank/DDBJ databases">
        <authorList>
            <consortium name="DOE Joint Genome Institute"/>
            <person name="Kuo A."/>
            <person name="Kohler A."/>
            <person name="Nagy L.G."/>
            <person name="Floudas D."/>
            <person name="Copeland A."/>
            <person name="Barry K.W."/>
            <person name="Cichocki N."/>
            <person name="Veneault-Fourrey C."/>
            <person name="LaButti K."/>
            <person name="Lindquist E.A."/>
            <person name="Lipzen A."/>
            <person name="Lundell T."/>
            <person name="Morin E."/>
            <person name="Murat C."/>
            <person name="Sun H."/>
            <person name="Tunlid A."/>
            <person name="Henrissat B."/>
            <person name="Grigoriev I.V."/>
            <person name="Hibbett D.S."/>
            <person name="Martin F."/>
            <person name="Nordberg H.P."/>
            <person name="Cantor M.N."/>
            <person name="Hua S.X."/>
        </authorList>
    </citation>
    <scope>NUCLEOTIDE SEQUENCE [LARGE SCALE GENOMIC DNA]</scope>
    <source>
        <strain evidence="7 8">Foug A</strain>
    </source>
</reference>
<evidence type="ECO:0000313" key="7">
    <source>
        <dbReference type="EMBL" id="KIM63329.1"/>
    </source>
</evidence>
<feature type="region of interest" description="Disordered" evidence="5">
    <location>
        <begin position="1"/>
        <end position="22"/>
    </location>
</feature>
<evidence type="ECO:0000256" key="1">
    <source>
        <dbReference type="ARBA" id="ARBA00023015"/>
    </source>
</evidence>
<keyword evidence="1" id="KW-0805">Transcription regulation</keyword>
<feature type="domain" description="Zn(2)-C6 fungal-type" evidence="6">
    <location>
        <begin position="29"/>
        <end position="59"/>
    </location>
</feature>
<evidence type="ECO:0000256" key="4">
    <source>
        <dbReference type="ARBA" id="ARBA00023242"/>
    </source>
</evidence>
<evidence type="ECO:0000256" key="3">
    <source>
        <dbReference type="ARBA" id="ARBA00023163"/>
    </source>
</evidence>
<dbReference type="STRING" id="1036808.A0A0C3E4D9"/>
<reference evidence="8" key="2">
    <citation type="submission" date="2015-01" db="EMBL/GenBank/DDBJ databases">
        <title>Evolutionary Origins and Diversification of the Mycorrhizal Mutualists.</title>
        <authorList>
            <consortium name="DOE Joint Genome Institute"/>
            <consortium name="Mycorrhizal Genomics Consortium"/>
            <person name="Kohler A."/>
            <person name="Kuo A."/>
            <person name="Nagy L.G."/>
            <person name="Floudas D."/>
            <person name="Copeland A."/>
            <person name="Barry K.W."/>
            <person name="Cichocki N."/>
            <person name="Veneault-Fourrey C."/>
            <person name="LaButti K."/>
            <person name="Lindquist E.A."/>
            <person name="Lipzen A."/>
            <person name="Lundell T."/>
            <person name="Morin E."/>
            <person name="Murat C."/>
            <person name="Riley R."/>
            <person name="Ohm R."/>
            <person name="Sun H."/>
            <person name="Tunlid A."/>
            <person name="Henrissat B."/>
            <person name="Grigoriev I.V."/>
            <person name="Hibbett D.S."/>
            <person name="Martin F."/>
        </authorList>
    </citation>
    <scope>NUCLEOTIDE SEQUENCE [LARGE SCALE GENOMIC DNA]</scope>
    <source>
        <strain evidence="8">Foug A</strain>
    </source>
</reference>
<evidence type="ECO:0000256" key="5">
    <source>
        <dbReference type="SAM" id="MobiDB-lite"/>
    </source>
</evidence>
<dbReference type="PANTHER" id="PTHR47424">
    <property type="entry name" value="REGULATORY PROTEIN GAL4"/>
    <property type="match status" value="1"/>
</dbReference>
<dbReference type="GO" id="GO:0005634">
    <property type="term" value="C:nucleus"/>
    <property type="evidence" value="ECO:0007669"/>
    <property type="project" value="InterPro"/>
</dbReference>
<dbReference type="InParanoid" id="A0A0C3E4D9"/>
<evidence type="ECO:0000259" key="6">
    <source>
        <dbReference type="PROSITE" id="PS50048"/>
    </source>
</evidence>
<keyword evidence="2" id="KW-0238">DNA-binding</keyword>
<dbReference type="PRINTS" id="PR00755">
    <property type="entry name" value="AFLATOXINBRP"/>
</dbReference>
<dbReference type="PANTHER" id="PTHR47424:SF3">
    <property type="entry name" value="REGULATORY PROTEIN GAL4"/>
    <property type="match status" value="1"/>
</dbReference>
<keyword evidence="8" id="KW-1185">Reference proteome</keyword>
<dbReference type="Proteomes" id="UP000053989">
    <property type="component" value="Unassembled WGS sequence"/>
</dbReference>
<evidence type="ECO:0000313" key="8">
    <source>
        <dbReference type="Proteomes" id="UP000053989"/>
    </source>
</evidence>
<dbReference type="GO" id="GO:0000978">
    <property type="term" value="F:RNA polymerase II cis-regulatory region sequence-specific DNA binding"/>
    <property type="evidence" value="ECO:0007669"/>
    <property type="project" value="TreeGrafter"/>
</dbReference>
<name>A0A0C3E4D9_9AGAM</name>
<dbReference type="Pfam" id="PF00172">
    <property type="entry name" value="Zn_clus"/>
    <property type="match status" value="1"/>
</dbReference>
<evidence type="ECO:0000256" key="2">
    <source>
        <dbReference type="ARBA" id="ARBA00023125"/>
    </source>
</evidence>
<dbReference type="CDD" id="cd00067">
    <property type="entry name" value="GAL4"/>
    <property type="match status" value="1"/>
</dbReference>
<keyword evidence="3" id="KW-0804">Transcription</keyword>
<dbReference type="EMBL" id="KN822035">
    <property type="protein sequence ID" value="KIM63329.1"/>
    <property type="molecule type" value="Genomic_DNA"/>
</dbReference>
<dbReference type="InterPro" id="IPR020448">
    <property type="entry name" value="Maltose_ferment_reg_DNA-bd"/>
</dbReference>
<dbReference type="PROSITE" id="PS00463">
    <property type="entry name" value="ZN2_CY6_FUNGAL_1"/>
    <property type="match status" value="1"/>
</dbReference>
<feature type="non-terminal residue" evidence="7">
    <location>
        <position position="60"/>
    </location>
</feature>
<proteinExistence type="predicted"/>
<dbReference type="GO" id="GO:0000981">
    <property type="term" value="F:DNA-binding transcription factor activity, RNA polymerase II-specific"/>
    <property type="evidence" value="ECO:0007669"/>
    <property type="project" value="InterPro"/>
</dbReference>
<dbReference type="Gene3D" id="4.10.240.10">
    <property type="entry name" value="Zn(2)-C6 fungal-type DNA-binding domain"/>
    <property type="match status" value="1"/>
</dbReference>
<dbReference type="HOGENOM" id="CLU_190126_1_0_1"/>
<keyword evidence="4" id="KW-0539">Nucleus</keyword>
<accession>A0A0C3E4D9</accession>
<dbReference type="SUPFAM" id="SSF57701">
    <property type="entry name" value="Zn2/Cys6 DNA-binding domain"/>
    <property type="match status" value="1"/>
</dbReference>
<dbReference type="PROSITE" id="PS50048">
    <property type="entry name" value="ZN2_CY6_FUNGAL_2"/>
    <property type="match status" value="1"/>
</dbReference>
<dbReference type="InterPro" id="IPR036864">
    <property type="entry name" value="Zn2-C6_fun-type_DNA-bd_sf"/>
</dbReference>
<protein>
    <recommendedName>
        <fullName evidence="6">Zn(2)-C6 fungal-type domain-containing protein</fullName>
    </recommendedName>
</protein>
<feature type="non-terminal residue" evidence="7">
    <location>
        <position position="1"/>
    </location>
</feature>
<dbReference type="InterPro" id="IPR001138">
    <property type="entry name" value="Zn2Cys6_DnaBD"/>
</dbReference>
<gene>
    <name evidence="7" type="ORF">SCLCIDRAFT_48490</name>
</gene>
<dbReference type="SMART" id="SM00066">
    <property type="entry name" value="GAL4"/>
    <property type="match status" value="1"/>
</dbReference>
<dbReference type="PRINTS" id="PR00054">
    <property type="entry name" value="FUNGALZNCYS"/>
</dbReference>
<organism evidence="7 8">
    <name type="scientific">Scleroderma citrinum Foug A</name>
    <dbReference type="NCBI Taxonomy" id="1036808"/>
    <lineage>
        <taxon>Eukaryota</taxon>
        <taxon>Fungi</taxon>
        <taxon>Dikarya</taxon>
        <taxon>Basidiomycota</taxon>
        <taxon>Agaricomycotina</taxon>
        <taxon>Agaricomycetes</taxon>
        <taxon>Agaricomycetidae</taxon>
        <taxon>Boletales</taxon>
        <taxon>Sclerodermatineae</taxon>
        <taxon>Sclerodermataceae</taxon>
        <taxon>Scleroderma</taxon>
    </lineage>
</organism>
<sequence>KKRQTEGGEDTEDAGKEKKSKAARKIYVACDFCRGRKLRCDGSKPSCSNCATRSLACKYQ</sequence>
<dbReference type="OrthoDB" id="39175at2759"/>
<dbReference type="AlphaFoldDB" id="A0A0C3E4D9"/>